<feature type="domain" description="DNA polymerase Y-family little finger" evidence="7">
    <location>
        <begin position="237"/>
        <end position="341"/>
    </location>
</feature>
<name>A0A6I6IK21_9RHOB</name>
<comment type="subunit">
    <text evidence="1">Monomer.</text>
</comment>
<dbReference type="KEGG" id="rom:EI983_02285"/>
<dbReference type="AlphaFoldDB" id="A0A6I6IK21"/>
<dbReference type="GO" id="GO:0003684">
    <property type="term" value="F:damaged DNA binding"/>
    <property type="evidence" value="ECO:0007669"/>
    <property type="project" value="InterPro"/>
</dbReference>
<dbReference type="InterPro" id="IPR043502">
    <property type="entry name" value="DNA/RNA_pol_sf"/>
</dbReference>
<comment type="catalytic activity">
    <reaction evidence="5">
        <text>DNA(n) + a 2'-deoxyribonucleoside 5'-triphosphate = DNA(n+1) + diphosphate</text>
        <dbReference type="Rhea" id="RHEA:22508"/>
        <dbReference type="Rhea" id="RHEA-COMP:17339"/>
        <dbReference type="Rhea" id="RHEA-COMP:17340"/>
        <dbReference type="ChEBI" id="CHEBI:33019"/>
        <dbReference type="ChEBI" id="CHEBI:61560"/>
        <dbReference type="ChEBI" id="CHEBI:173112"/>
        <dbReference type="EC" id="2.7.7.7"/>
    </reaction>
</comment>
<dbReference type="EC" id="2.7.7.7" evidence="2"/>
<dbReference type="Pfam" id="PF00817">
    <property type="entry name" value="IMS"/>
    <property type="match status" value="1"/>
</dbReference>
<dbReference type="OrthoDB" id="9788640at2"/>
<dbReference type="PANTHER" id="PTHR35369">
    <property type="entry name" value="BLR3025 PROTEIN-RELATED"/>
    <property type="match status" value="1"/>
</dbReference>
<evidence type="ECO:0000259" key="6">
    <source>
        <dbReference type="Pfam" id="PF00817"/>
    </source>
</evidence>
<gene>
    <name evidence="8" type="ORF">EI983_02285</name>
</gene>
<evidence type="ECO:0000256" key="5">
    <source>
        <dbReference type="ARBA" id="ARBA00049244"/>
    </source>
</evidence>
<feature type="domain" description="UmuC" evidence="6">
    <location>
        <begin position="32"/>
        <end position="149"/>
    </location>
</feature>
<comment type="function">
    <text evidence="4">Poorly processive, error-prone DNA polymerase involved in untargeted mutagenesis. Copies undamaged DNA at stalled replication forks, which arise in vivo from mismatched or misaligned primer ends. These misaligned primers can be extended by PolIV. Exhibits no 3'-5' exonuclease (proofreading) activity. May be involved in translesional synthesis, in conjunction with the beta clamp from PolIII.</text>
</comment>
<evidence type="ECO:0000313" key="9">
    <source>
        <dbReference type="Proteomes" id="UP000428330"/>
    </source>
</evidence>
<keyword evidence="9" id="KW-1185">Reference proteome</keyword>
<sequence length="488" mass="54037">MSKRVVSLWFPRLASDRALRVRPVSGPFALTLHERNTERLYCLNSQAGAQGLSCGMGLADARAICPDLQTRPADPPADARFLRILARWATRYCPWVGLDGRDGLSLDITGSAHLVGGEAALLDDLHMRLTRAGLHVRSGLADTRGAAWAIAHYGKGIAPPGAARSSLTDLPVSALRLPEATVIALQRLGLRTIGELLDLPRASLTRRFGRDVVMRLEQALGDQPEQVSPLPDPPRFAAQMTLPEPIGLTADVMAGTGRLLEQVCTRLAEAEAGARALRLTLRRVDQASCEVELRLARPLRDARRILPLFERGVSAVDAGFGIDQLRLEATRVDPLPAQQLSPLRSADQDTLNDLITRIGSRIGLDNIRRFLPADSHIPERAFLIAPAAYSDPSGSWVALRPRPLRLFAPEPIAGQGPRPPRRFRWRRMSLSTGRATGPERIAPEWWLSDESWRTGMRDYWQVETRQGRRLWMYYTPQSPGWFVQGEFA</sequence>
<organism evidence="8 9">
    <name type="scientific">Roseovarius faecimaris</name>
    <dbReference type="NCBI Taxonomy" id="2494550"/>
    <lineage>
        <taxon>Bacteria</taxon>
        <taxon>Pseudomonadati</taxon>
        <taxon>Pseudomonadota</taxon>
        <taxon>Alphaproteobacteria</taxon>
        <taxon>Rhodobacterales</taxon>
        <taxon>Roseobacteraceae</taxon>
        <taxon>Roseovarius</taxon>
    </lineage>
</organism>
<dbReference type="PANTHER" id="PTHR35369:SF2">
    <property type="entry name" value="BLR3025 PROTEIN"/>
    <property type="match status" value="1"/>
</dbReference>
<evidence type="ECO:0000259" key="7">
    <source>
        <dbReference type="Pfam" id="PF11799"/>
    </source>
</evidence>
<protein>
    <recommendedName>
        <fullName evidence="2">DNA-directed DNA polymerase</fullName>
        <ecNumber evidence="2">2.7.7.7</ecNumber>
    </recommendedName>
</protein>
<evidence type="ECO:0000256" key="2">
    <source>
        <dbReference type="ARBA" id="ARBA00012417"/>
    </source>
</evidence>
<evidence type="ECO:0000256" key="1">
    <source>
        <dbReference type="ARBA" id="ARBA00011245"/>
    </source>
</evidence>
<dbReference type="Proteomes" id="UP000428330">
    <property type="component" value="Chromosome"/>
</dbReference>
<evidence type="ECO:0000313" key="8">
    <source>
        <dbReference type="EMBL" id="QGX97169.1"/>
    </source>
</evidence>
<dbReference type="InterPro" id="IPR001126">
    <property type="entry name" value="UmuC"/>
</dbReference>
<dbReference type="SUPFAM" id="SSF56672">
    <property type="entry name" value="DNA/RNA polymerases"/>
    <property type="match status" value="1"/>
</dbReference>
<accession>A0A6I6IK21</accession>
<dbReference type="InterPro" id="IPR050356">
    <property type="entry name" value="SulA_CellDiv_inhibitor"/>
</dbReference>
<proteinExistence type="predicted"/>
<dbReference type="GO" id="GO:0006281">
    <property type="term" value="P:DNA repair"/>
    <property type="evidence" value="ECO:0007669"/>
    <property type="project" value="InterPro"/>
</dbReference>
<dbReference type="EMBL" id="CP034348">
    <property type="protein sequence ID" value="QGX97169.1"/>
    <property type="molecule type" value="Genomic_DNA"/>
</dbReference>
<evidence type="ECO:0000256" key="3">
    <source>
        <dbReference type="ARBA" id="ARBA00022763"/>
    </source>
</evidence>
<keyword evidence="3" id="KW-0227">DNA damage</keyword>
<dbReference type="CDD" id="cd03468">
    <property type="entry name" value="PolY_like"/>
    <property type="match status" value="1"/>
</dbReference>
<evidence type="ECO:0000256" key="4">
    <source>
        <dbReference type="ARBA" id="ARBA00025589"/>
    </source>
</evidence>
<dbReference type="RefSeq" id="WP_157705674.1">
    <property type="nucleotide sequence ID" value="NZ_CP034348.1"/>
</dbReference>
<dbReference type="InterPro" id="IPR017961">
    <property type="entry name" value="DNA_pol_Y-fam_little_finger"/>
</dbReference>
<reference evidence="9" key="1">
    <citation type="submission" date="2018-12" db="EMBL/GenBank/DDBJ databases">
        <title>Complete genome sequence of Roseovarius sp. MME-070.</title>
        <authorList>
            <person name="Nam Y.-D."/>
            <person name="Kang J."/>
            <person name="Chung W.-H."/>
            <person name="Park Y.S."/>
        </authorList>
    </citation>
    <scope>NUCLEOTIDE SEQUENCE [LARGE SCALE GENOMIC DNA]</scope>
    <source>
        <strain evidence="9">MME-070</strain>
    </source>
</reference>
<dbReference type="Pfam" id="PF11799">
    <property type="entry name" value="IMS_C"/>
    <property type="match status" value="1"/>
</dbReference>